<dbReference type="RefSeq" id="WP_082566472.1">
    <property type="nucleotide sequence ID" value="NZ_CAXURO020000001.1"/>
</dbReference>
<dbReference type="GeneID" id="29520584"/>
<dbReference type="EMBL" id="CP121308">
    <property type="protein sequence ID" value="WFP92393.1"/>
    <property type="molecule type" value="Genomic_DNA"/>
</dbReference>
<evidence type="ECO:0000313" key="3">
    <source>
        <dbReference type="EMBL" id="WFP92393.1"/>
    </source>
</evidence>
<dbReference type="InterPro" id="IPR010385">
    <property type="entry name" value="DUF982"/>
</dbReference>
<name>I0FXB3_ENSAD</name>
<sequence length="78" mass="8614">MQLVWKQPIELDFVSGDCRTVKGPSDALACLADHWPRRGPFYVAARSACRAAIDGRRTAEEARSLFISAAEEAELPTH</sequence>
<reference evidence="1" key="1">
    <citation type="journal article" date="2013" name="Microbes Environ.">
        <title>Identification and Phylogenetic Characterization of Cobalamin Biosynthetic Genes of Ensifer adhaerens.</title>
        <authorList>
            <person name="Vu H.T."/>
            <person name="Itoh H."/>
            <person name="Ishii S."/>
            <person name="Senoo K."/>
            <person name="Otsuka S."/>
        </authorList>
    </citation>
    <scope>NUCLEOTIDE SEQUENCE</scope>
    <source>
        <strain evidence="1">CSBa</strain>
    </source>
</reference>
<protein>
    <submittedName>
        <fullName evidence="2">DUF982 domain-containing protein</fullName>
    </submittedName>
</protein>
<keyword evidence="4" id="KW-1185">Reference proteome</keyword>
<dbReference type="Proteomes" id="UP001214094">
    <property type="component" value="Chromosome"/>
</dbReference>
<dbReference type="OrthoDB" id="8289987at2"/>
<proteinExistence type="predicted"/>
<accession>I0FXB3</accession>
<reference evidence="2" key="2">
    <citation type="submission" date="2022-06" db="EMBL/GenBank/DDBJ databases">
        <title>Physiological and biochemical characterization and genomic elucidation of a strain of the genus Ensifer adhaerens M8 that combines arsenic oxidation and chromium reduction.</title>
        <authorList>
            <person name="Li X."/>
            <person name="Yu c."/>
        </authorList>
    </citation>
    <scope>NUCLEOTIDE SEQUENCE</scope>
    <source>
        <strain evidence="2">M8</strain>
    </source>
</reference>
<reference evidence="3 4" key="3">
    <citation type="submission" date="2023-03" db="EMBL/GenBank/DDBJ databases">
        <title>Comparative genome and transcriptome analysis combination mining strategies for increasing vitamin B12 production of Ensifer adhaerens strain.</title>
        <authorList>
            <person name="Yongheng L."/>
        </authorList>
    </citation>
    <scope>NUCLEOTIDE SEQUENCE [LARGE SCALE GENOMIC DNA]</scope>
    <source>
        <strain evidence="3 4">Casida A-T305</strain>
    </source>
</reference>
<dbReference type="AlphaFoldDB" id="I0FXB3"/>
<dbReference type="Gene3D" id="6.10.250.730">
    <property type="match status" value="1"/>
</dbReference>
<organism evidence="1">
    <name type="scientific">Ensifer adhaerens</name>
    <name type="common">Sinorhizobium morelense</name>
    <dbReference type="NCBI Taxonomy" id="106592"/>
    <lineage>
        <taxon>Bacteria</taxon>
        <taxon>Pseudomonadati</taxon>
        <taxon>Pseudomonadota</taxon>
        <taxon>Alphaproteobacteria</taxon>
        <taxon>Hyphomicrobiales</taxon>
        <taxon>Rhizobiaceae</taxon>
        <taxon>Sinorhizobium/Ensifer group</taxon>
        <taxon>Ensifer</taxon>
    </lineage>
</organism>
<gene>
    <name evidence="2" type="ORF">NE863_08720</name>
    <name evidence="3" type="ORF">P4B07_08560</name>
</gene>
<dbReference type="EMBL" id="CP098807">
    <property type="protein sequence ID" value="USJ25031.1"/>
    <property type="molecule type" value="Genomic_DNA"/>
</dbReference>
<evidence type="ECO:0000313" key="1">
    <source>
        <dbReference type="EMBL" id="BAL73150.1"/>
    </source>
</evidence>
<evidence type="ECO:0000313" key="2">
    <source>
        <dbReference type="EMBL" id="USJ25031.1"/>
    </source>
</evidence>
<evidence type="ECO:0000313" key="4">
    <source>
        <dbReference type="Proteomes" id="UP001214094"/>
    </source>
</evidence>
<dbReference type="EMBL" id="AB705625">
    <property type="protein sequence ID" value="BAL73150.1"/>
    <property type="molecule type" value="Genomic_DNA"/>
</dbReference>
<dbReference type="Pfam" id="PF06169">
    <property type="entry name" value="DUF982"/>
    <property type="match status" value="1"/>
</dbReference>
<dbReference type="Proteomes" id="UP001055460">
    <property type="component" value="Chromosome"/>
</dbReference>